<organism evidence="2 3">
    <name type="scientific">Asanoa iriomotensis</name>
    <dbReference type="NCBI Taxonomy" id="234613"/>
    <lineage>
        <taxon>Bacteria</taxon>
        <taxon>Bacillati</taxon>
        <taxon>Actinomycetota</taxon>
        <taxon>Actinomycetes</taxon>
        <taxon>Micromonosporales</taxon>
        <taxon>Micromonosporaceae</taxon>
        <taxon>Asanoa</taxon>
    </lineage>
</organism>
<dbReference type="Proteomes" id="UP000624325">
    <property type="component" value="Unassembled WGS sequence"/>
</dbReference>
<dbReference type="EMBL" id="BONC01000009">
    <property type="protein sequence ID" value="GIF55743.1"/>
    <property type="molecule type" value="Genomic_DNA"/>
</dbReference>
<evidence type="ECO:0000313" key="3">
    <source>
        <dbReference type="Proteomes" id="UP000624325"/>
    </source>
</evidence>
<gene>
    <name evidence="2" type="ORF">Air01nite_18380</name>
</gene>
<name>A0ABQ4BYY5_9ACTN</name>
<keyword evidence="1" id="KW-1133">Transmembrane helix</keyword>
<proteinExistence type="predicted"/>
<evidence type="ECO:0000256" key="1">
    <source>
        <dbReference type="SAM" id="Phobius"/>
    </source>
</evidence>
<reference evidence="2 3" key="1">
    <citation type="submission" date="2021-01" db="EMBL/GenBank/DDBJ databases">
        <title>Whole genome shotgun sequence of Asanoa iriomotensis NBRC 100142.</title>
        <authorList>
            <person name="Komaki H."/>
            <person name="Tamura T."/>
        </authorList>
    </citation>
    <scope>NUCLEOTIDE SEQUENCE [LARGE SCALE GENOMIC DNA]</scope>
    <source>
        <strain evidence="2 3">NBRC 100142</strain>
    </source>
</reference>
<feature type="transmembrane region" description="Helical" evidence="1">
    <location>
        <begin position="90"/>
        <end position="123"/>
    </location>
</feature>
<protein>
    <submittedName>
        <fullName evidence="2">Uncharacterized protein</fullName>
    </submittedName>
</protein>
<accession>A0ABQ4BYY5</accession>
<comment type="caution">
    <text evidence="2">The sequence shown here is derived from an EMBL/GenBank/DDBJ whole genome shotgun (WGS) entry which is preliminary data.</text>
</comment>
<evidence type="ECO:0000313" key="2">
    <source>
        <dbReference type="EMBL" id="GIF55743.1"/>
    </source>
</evidence>
<feature type="transmembrane region" description="Helical" evidence="1">
    <location>
        <begin position="129"/>
        <end position="149"/>
    </location>
</feature>
<feature type="transmembrane region" description="Helical" evidence="1">
    <location>
        <begin position="12"/>
        <end position="31"/>
    </location>
</feature>
<keyword evidence="3" id="KW-1185">Reference proteome</keyword>
<sequence length="189" mass="19579">MHNDLVLLTTDLATTGAQVVPVLAIGAVVAFRARVRAHEQMAQPLRTSVTAFSRTVVDLHQQGIRGQALVDAIGAIDDGRSRSLSVGTEYVLRVLGVVAVLATILANLAAEVICLLVLAGSIAPSGWQAVFVMAAITSGLALLVLAPLLGNMPTWGLSRSALRTADYATARQIIEQAAADAAESSRSAG</sequence>
<keyword evidence="1" id="KW-0472">Membrane</keyword>
<keyword evidence="1" id="KW-0812">Transmembrane</keyword>